<keyword evidence="4" id="KW-0472">Membrane</keyword>
<organism evidence="6 7">
    <name type="scientific">Lysobacter panacisoli</name>
    <dbReference type="NCBI Taxonomy" id="1255263"/>
    <lineage>
        <taxon>Bacteria</taxon>
        <taxon>Pseudomonadati</taxon>
        <taxon>Pseudomonadota</taxon>
        <taxon>Gammaproteobacteria</taxon>
        <taxon>Lysobacterales</taxon>
        <taxon>Lysobacteraceae</taxon>
        <taxon>Lysobacter</taxon>
    </lineage>
</organism>
<evidence type="ECO:0000256" key="2">
    <source>
        <dbReference type="ARBA" id="ARBA00022692"/>
    </source>
</evidence>
<evidence type="ECO:0000313" key="6">
    <source>
        <dbReference type="EMBL" id="GAA5076675.1"/>
    </source>
</evidence>
<keyword evidence="3" id="KW-1133">Transmembrane helix</keyword>
<comment type="caution">
    <text evidence="6">The sequence shown here is derived from an EMBL/GenBank/DDBJ whole genome shotgun (WGS) entry which is preliminary data.</text>
</comment>
<proteinExistence type="predicted"/>
<dbReference type="Proteomes" id="UP001501083">
    <property type="component" value="Unassembled WGS sequence"/>
</dbReference>
<accession>A0ABP9LI66</accession>
<name>A0ABP9LI66_9GAMM</name>
<dbReference type="InterPro" id="IPR010652">
    <property type="entry name" value="DUF1232"/>
</dbReference>
<keyword evidence="7" id="KW-1185">Reference proteome</keyword>
<reference evidence="7" key="1">
    <citation type="journal article" date="2019" name="Int. J. Syst. Evol. Microbiol.">
        <title>The Global Catalogue of Microorganisms (GCM) 10K type strain sequencing project: providing services to taxonomists for standard genome sequencing and annotation.</title>
        <authorList>
            <consortium name="The Broad Institute Genomics Platform"/>
            <consortium name="The Broad Institute Genome Sequencing Center for Infectious Disease"/>
            <person name="Wu L."/>
            <person name="Ma J."/>
        </authorList>
    </citation>
    <scope>NUCLEOTIDE SEQUENCE [LARGE SCALE GENOMIC DNA]</scope>
    <source>
        <strain evidence="7">JCM 19212</strain>
    </source>
</reference>
<evidence type="ECO:0000256" key="1">
    <source>
        <dbReference type="ARBA" id="ARBA00004127"/>
    </source>
</evidence>
<evidence type="ECO:0000256" key="3">
    <source>
        <dbReference type="ARBA" id="ARBA00022989"/>
    </source>
</evidence>
<sequence length="213" mass="24213">MNVLFSTANPLPTILQAPFDGPTRRQCINGFQLSSPEVDRFNRLLARIGRHQGLETDQLASAGRELCRPGNQTSAPPCIRQRLRWIAAVEQLLGDRRWEPANEATDTAAAIVEYARSRDDLIPDWLPKVGRLDDAIVVEAAWPQLSAEVDDYMEYSRVRSQLAHQRGLTASAFEFTRADFEEFRYEAAVFAEHERRIRESSYLPASAPMFRVH</sequence>
<dbReference type="EMBL" id="BAABKY010000002">
    <property type="protein sequence ID" value="GAA5076675.1"/>
    <property type="molecule type" value="Genomic_DNA"/>
</dbReference>
<dbReference type="RefSeq" id="WP_158985308.1">
    <property type="nucleotide sequence ID" value="NZ_BAABKY010000002.1"/>
</dbReference>
<evidence type="ECO:0000313" key="7">
    <source>
        <dbReference type="Proteomes" id="UP001501083"/>
    </source>
</evidence>
<keyword evidence="2" id="KW-0812">Transmembrane</keyword>
<feature type="domain" description="DUF1232" evidence="5">
    <location>
        <begin position="114"/>
        <end position="138"/>
    </location>
</feature>
<dbReference type="Pfam" id="PF06803">
    <property type="entry name" value="DUF1232"/>
    <property type="match status" value="1"/>
</dbReference>
<comment type="subcellular location">
    <subcellularLocation>
        <location evidence="1">Endomembrane system</location>
        <topology evidence="1">Multi-pass membrane protein</topology>
    </subcellularLocation>
</comment>
<protein>
    <recommendedName>
        <fullName evidence="5">DUF1232 domain-containing protein</fullName>
    </recommendedName>
</protein>
<gene>
    <name evidence="6" type="ORF">GCM10025759_21610</name>
</gene>
<evidence type="ECO:0000259" key="5">
    <source>
        <dbReference type="Pfam" id="PF06803"/>
    </source>
</evidence>
<evidence type="ECO:0000256" key="4">
    <source>
        <dbReference type="ARBA" id="ARBA00023136"/>
    </source>
</evidence>